<dbReference type="InterPro" id="IPR023650">
    <property type="entry name" value="Beta-lactam_class-A_AS"/>
</dbReference>
<comment type="caution">
    <text evidence="8">The sequence shown here is derived from an EMBL/GenBank/DDBJ whole genome shotgun (WGS) entry which is preliminary data.</text>
</comment>
<evidence type="ECO:0000256" key="5">
    <source>
        <dbReference type="RuleBase" id="RU361140"/>
    </source>
</evidence>
<keyword evidence="3 5" id="KW-0378">Hydrolase</keyword>
<evidence type="ECO:0000313" key="9">
    <source>
        <dbReference type="Proteomes" id="UP000534286"/>
    </source>
</evidence>
<dbReference type="SUPFAM" id="SSF56601">
    <property type="entry name" value="beta-lactamase/transpeptidase-like"/>
    <property type="match status" value="1"/>
</dbReference>
<dbReference type="PANTHER" id="PTHR35333">
    <property type="entry name" value="BETA-LACTAMASE"/>
    <property type="match status" value="1"/>
</dbReference>
<dbReference type="GO" id="GO:0046677">
    <property type="term" value="P:response to antibiotic"/>
    <property type="evidence" value="ECO:0007669"/>
    <property type="project" value="UniProtKB-UniRule"/>
</dbReference>
<evidence type="ECO:0000313" key="8">
    <source>
        <dbReference type="EMBL" id="MBB4943500.1"/>
    </source>
</evidence>
<name>A0A7W7WEI6_9ACTN</name>
<feature type="signal peptide" evidence="6">
    <location>
        <begin position="1"/>
        <end position="30"/>
    </location>
</feature>
<evidence type="ECO:0000256" key="4">
    <source>
        <dbReference type="ARBA" id="ARBA00023251"/>
    </source>
</evidence>
<dbReference type="PRINTS" id="PR00118">
    <property type="entry name" value="BLACTAMASEA"/>
</dbReference>
<accession>A0A7W7WEI6</accession>
<dbReference type="RefSeq" id="WP_184759308.1">
    <property type="nucleotide sequence ID" value="NZ_BAABEK010000025.1"/>
</dbReference>
<evidence type="ECO:0000256" key="1">
    <source>
        <dbReference type="ARBA" id="ARBA00009009"/>
    </source>
</evidence>
<dbReference type="InterPro" id="IPR012338">
    <property type="entry name" value="Beta-lactam/transpept-like"/>
</dbReference>
<feature type="chain" id="PRO_5039131912" description="Beta-lactamase" evidence="6">
    <location>
        <begin position="31"/>
        <end position="335"/>
    </location>
</feature>
<evidence type="ECO:0000256" key="3">
    <source>
        <dbReference type="ARBA" id="ARBA00022801"/>
    </source>
</evidence>
<dbReference type="AlphaFoldDB" id="A0A7W7WEI6"/>
<dbReference type="Pfam" id="PF13354">
    <property type="entry name" value="Beta-lactamase2"/>
    <property type="match status" value="1"/>
</dbReference>
<reference evidence="8 9" key="1">
    <citation type="submission" date="2020-08" db="EMBL/GenBank/DDBJ databases">
        <title>Sequencing the genomes of 1000 actinobacteria strains.</title>
        <authorList>
            <person name="Klenk H.-P."/>
        </authorList>
    </citation>
    <scope>NUCLEOTIDE SEQUENCE [LARGE SCALE GENOMIC DNA]</scope>
    <source>
        <strain evidence="8 9">DSM 43023</strain>
    </source>
</reference>
<organism evidence="8 9">
    <name type="scientific">Streptosporangium album</name>
    <dbReference type="NCBI Taxonomy" id="47479"/>
    <lineage>
        <taxon>Bacteria</taxon>
        <taxon>Bacillati</taxon>
        <taxon>Actinomycetota</taxon>
        <taxon>Actinomycetes</taxon>
        <taxon>Streptosporangiales</taxon>
        <taxon>Streptosporangiaceae</taxon>
        <taxon>Streptosporangium</taxon>
    </lineage>
</organism>
<keyword evidence="6" id="KW-0732">Signal</keyword>
<protein>
    <recommendedName>
        <fullName evidence="2 5">Beta-lactamase</fullName>
        <ecNumber evidence="2 5">3.5.2.6</ecNumber>
    </recommendedName>
</protein>
<gene>
    <name evidence="8" type="ORF">FHR32_007900</name>
</gene>
<dbReference type="Gene3D" id="3.40.710.10">
    <property type="entry name" value="DD-peptidase/beta-lactamase superfamily"/>
    <property type="match status" value="1"/>
</dbReference>
<feature type="domain" description="Beta-lactamase class A catalytic" evidence="7">
    <location>
        <begin position="86"/>
        <end position="306"/>
    </location>
</feature>
<evidence type="ECO:0000256" key="2">
    <source>
        <dbReference type="ARBA" id="ARBA00012865"/>
    </source>
</evidence>
<proteinExistence type="inferred from homology"/>
<dbReference type="PANTHER" id="PTHR35333:SF3">
    <property type="entry name" value="BETA-LACTAMASE-TYPE TRANSPEPTIDASE FOLD CONTAINING PROTEIN"/>
    <property type="match status" value="1"/>
</dbReference>
<dbReference type="NCBIfam" id="NF033103">
    <property type="entry name" value="bla_class_A"/>
    <property type="match status" value="1"/>
</dbReference>
<sequence length="335" mass="35907">MRRLDAHRFPAALKATGLAISILAGGAAYGVNTASADSQAISRTAVAWTGTGSGQAALDGLRSPSREADARRQLRALEASSESRIGAYALDTATGKTVTYRSGERFPMLSTFKALASAAVLQKARTSDPGLMDRVIHWKASEVKENSPRTEKHVDDGMTVAQLCEAAITYSDNTAGNMLLKQIGGPSGLTRYLRTLKDPVSRLDRWETELNDWNPKEKRDTTTPASMAHDLQKVTTGNVLDARDRAQLNDWLRANTTGDTRIRAGLPKTWIIGDKTGTSASYGATNDIAVIRTSASAAPLIMTIYTTHPAADAPNDNKVIADTATILARALGKLR</sequence>
<dbReference type="InterPro" id="IPR000871">
    <property type="entry name" value="Beta-lactam_class-A"/>
</dbReference>
<dbReference type="GO" id="GO:0008800">
    <property type="term" value="F:beta-lactamase activity"/>
    <property type="evidence" value="ECO:0007669"/>
    <property type="project" value="UniProtKB-UniRule"/>
</dbReference>
<evidence type="ECO:0000256" key="6">
    <source>
        <dbReference type="SAM" id="SignalP"/>
    </source>
</evidence>
<comment type="catalytic activity">
    <reaction evidence="5">
        <text>a beta-lactam + H2O = a substituted beta-amino acid</text>
        <dbReference type="Rhea" id="RHEA:20401"/>
        <dbReference type="ChEBI" id="CHEBI:15377"/>
        <dbReference type="ChEBI" id="CHEBI:35627"/>
        <dbReference type="ChEBI" id="CHEBI:140347"/>
        <dbReference type="EC" id="3.5.2.6"/>
    </reaction>
</comment>
<comment type="similarity">
    <text evidence="1 5">Belongs to the class-A beta-lactamase family.</text>
</comment>
<dbReference type="PROSITE" id="PS00146">
    <property type="entry name" value="BETA_LACTAMASE_A"/>
    <property type="match status" value="1"/>
</dbReference>
<dbReference type="InterPro" id="IPR045155">
    <property type="entry name" value="Beta-lactam_cat"/>
</dbReference>
<keyword evidence="9" id="KW-1185">Reference proteome</keyword>
<keyword evidence="4 5" id="KW-0046">Antibiotic resistance</keyword>
<evidence type="ECO:0000259" key="7">
    <source>
        <dbReference type="Pfam" id="PF13354"/>
    </source>
</evidence>
<dbReference type="GO" id="GO:0030655">
    <property type="term" value="P:beta-lactam antibiotic catabolic process"/>
    <property type="evidence" value="ECO:0007669"/>
    <property type="project" value="InterPro"/>
</dbReference>
<dbReference type="Proteomes" id="UP000534286">
    <property type="component" value="Unassembled WGS sequence"/>
</dbReference>
<dbReference type="EC" id="3.5.2.6" evidence="2 5"/>
<dbReference type="EMBL" id="JACHJU010000005">
    <property type="protein sequence ID" value="MBB4943500.1"/>
    <property type="molecule type" value="Genomic_DNA"/>
</dbReference>